<accession>A0A5M4FE67</accession>
<gene>
    <name evidence="2" type="ORF">ESP70_009030</name>
</gene>
<keyword evidence="1" id="KW-0812">Transmembrane</keyword>
<protein>
    <submittedName>
        <fullName evidence="2">DUF1772 domain-containing protein</fullName>
    </submittedName>
</protein>
<feature type="transmembrane region" description="Helical" evidence="1">
    <location>
        <begin position="81"/>
        <end position="100"/>
    </location>
</feature>
<comment type="caution">
    <text evidence="2">The sequence shown here is derived from an EMBL/GenBank/DDBJ whole genome shotgun (WGS) entry which is preliminary data.</text>
</comment>
<evidence type="ECO:0000256" key="1">
    <source>
        <dbReference type="SAM" id="Phobius"/>
    </source>
</evidence>
<evidence type="ECO:0000313" key="2">
    <source>
        <dbReference type="EMBL" id="KAA1397508.1"/>
    </source>
</evidence>
<dbReference type="OrthoDB" id="428263at2"/>
<dbReference type="EMBL" id="SDPQ02000002">
    <property type="protein sequence ID" value="KAA1397508.1"/>
    <property type="molecule type" value="Genomic_DNA"/>
</dbReference>
<name>A0A5M4FE67_9ACTN</name>
<dbReference type="RefSeq" id="WP_149688959.1">
    <property type="nucleotide sequence ID" value="NZ_SDPQ02000002.1"/>
</dbReference>
<dbReference type="InterPro" id="IPR013901">
    <property type="entry name" value="Anthrone_oxy"/>
</dbReference>
<reference evidence="2" key="1">
    <citation type="submission" date="2019-09" db="EMBL/GenBank/DDBJ databases">
        <authorList>
            <person name="Li J."/>
        </authorList>
    </citation>
    <scope>NUCLEOTIDE SEQUENCE [LARGE SCALE GENOMIC DNA]</scope>
    <source>
        <strain evidence="2">JCM 14732</strain>
    </source>
</reference>
<organism evidence="2 3">
    <name type="scientific">Aeromicrobium ginsengisoli</name>
    <dbReference type="NCBI Taxonomy" id="363867"/>
    <lineage>
        <taxon>Bacteria</taxon>
        <taxon>Bacillati</taxon>
        <taxon>Actinomycetota</taxon>
        <taxon>Actinomycetes</taxon>
        <taxon>Propionibacteriales</taxon>
        <taxon>Nocardioidaceae</taxon>
        <taxon>Aeromicrobium</taxon>
    </lineage>
</organism>
<dbReference type="Proteomes" id="UP000380867">
    <property type="component" value="Unassembled WGS sequence"/>
</dbReference>
<proteinExistence type="predicted"/>
<sequence>MTKTALLAATALMGLSAGLFATFSYVIMPGLRRASDASFVDAMRGINVAILNPVFALTFGGAFFVGLLALVLGWGDASRPWVVAGLVLYVAGAYVITFAVNVPMNDTLEAGRGSAASLREAFEDRWTMWNHARSVLTTAGFVCLVVGALKI</sequence>
<keyword evidence="1" id="KW-1133">Transmembrane helix</keyword>
<dbReference type="Pfam" id="PF08592">
    <property type="entry name" value="Anthrone_oxy"/>
    <property type="match status" value="1"/>
</dbReference>
<keyword evidence="3" id="KW-1185">Reference proteome</keyword>
<dbReference type="AlphaFoldDB" id="A0A5M4FE67"/>
<evidence type="ECO:0000313" key="3">
    <source>
        <dbReference type="Proteomes" id="UP000380867"/>
    </source>
</evidence>
<feature type="transmembrane region" description="Helical" evidence="1">
    <location>
        <begin position="50"/>
        <end position="74"/>
    </location>
</feature>
<keyword evidence="1" id="KW-0472">Membrane</keyword>